<dbReference type="Gene3D" id="3.40.850.10">
    <property type="entry name" value="Kinesin motor domain"/>
    <property type="match status" value="1"/>
</dbReference>
<evidence type="ECO:0000259" key="9">
    <source>
        <dbReference type="PROSITE" id="PS50067"/>
    </source>
</evidence>
<dbReference type="SUPFAM" id="SSF52540">
    <property type="entry name" value="P-loop containing nucleoside triphosphate hydrolases"/>
    <property type="match status" value="1"/>
</dbReference>
<comment type="subcellular location">
    <subcellularLocation>
        <location evidence="1">Cytoplasm</location>
        <location evidence="1">Cytoskeleton</location>
    </subcellularLocation>
</comment>
<keyword evidence="4" id="KW-0067">ATP-binding</keyword>
<keyword evidence="11" id="KW-1185">Reference proteome</keyword>
<dbReference type="InterPro" id="IPR036961">
    <property type="entry name" value="Kinesin_motor_dom_sf"/>
</dbReference>
<evidence type="ECO:0000256" key="5">
    <source>
        <dbReference type="ARBA" id="ARBA00023054"/>
    </source>
</evidence>
<reference evidence="10 11" key="1">
    <citation type="journal article" date="2023" name="Nucleic Acids Res.">
        <title>The hologenome of Daphnia magna reveals possible DNA methylation and microbiome-mediated evolution of the host genome.</title>
        <authorList>
            <person name="Chaturvedi A."/>
            <person name="Li X."/>
            <person name="Dhandapani V."/>
            <person name="Marshall H."/>
            <person name="Kissane S."/>
            <person name="Cuenca-Cambronero M."/>
            <person name="Asole G."/>
            <person name="Calvet F."/>
            <person name="Ruiz-Romero M."/>
            <person name="Marangio P."/>
            <person name="Guigo R."/>
            <person name="Rago D."/>
            <person name="Mirbahai L."/>
            <person name="Eastwood N."/>
            <person name="Colbourne J.K."/>
            <person name="Zhou J."/>
            <person name="Mallon E."/>
            <person name="Orsini L."/>
        </authorList>
    </citation>
    <scope>NUCLEOTIDE SEQUENCE [LARGE SCALE GENOMIC DNA]</scope>
    <source>
        <strain evidence="10">LRV0_1</strain>
    </source>
</reference>
<dbReference type="PANTHER" id="PTHR47969:SF15">
    <property type="entry name" value="CHROMOSOME-ASSOCIATED KINESIN KIF4A-RELATED"/>
    <property type="match status" value="1"/>
</dbReference>
<feature type="domain" description="Kinesin motor" evidence="9">
    <location>
        <begin position="474"/>
        <end position="509"/>
    </location>
</feature>
<dbReference type="PROSITE" id="PS50067">
    <property type="entry name" value="KINESIN_MOTOR_2"/>
    <property type="match status" value="1"/>
</dbReference>
<keyword evidence="5" id="KW-0175">Coiled coil</keyword>
<accession>A0ABR0AQD8</accession>
<dbReference type="InterPro" id="IPR001752">
    <property type="entry name" value="Kinesin_motor_dom"/>
</dbReference>
<dbReference type="Proteomes" id="UP001234178">
    <property type="component" value="Unassembled WGS sequence"/>
</dbReference>
<evidence type="ECO:0000256" key="2">
    <source>
        <dbReference type="ARBA" id="ARBA00022490"/>
    </source>
</evidence>
<feature type="transmembrane region" description="Helical" evidence="8">
    <location>
        <begin position="436"/>
        <end position="464"/>
    </location>
</feature>
<proteinExistence type="inferred from homology"/>
<dbReference type="InterPro" id="IPR027417">
    <property type="entry name" value="P-loop_NTPase"/>
</dbReference>
<keyword evidence="2" id="KW-0963">Cytoplasm</keyword>
<dbReference type="Pfam" id="PF00225">
    <property type="entry name" value="Kinesin"/>
    <property type="match status" value="1"/>
</dbReference>
<evidence type="ECO:0000256" key="6">
    <source>
        <dbReference type="ARBA" id="ARBA00023212"/>
    </source>
</evidence>
<evidence type="ECO:0000256" key="8">
    <source>
        <dbReference type="SAM" id="Phobius"/>
    </source>
</evidence>
<dbReference type="InterPro" id="IPR027640">
    <property type="entry name" value="Kinesin-like_fam"/>
</dbReference>
<keyword evidence="8" id="KW-0812">Transmembrane</keyword>
<evidence type="ECO:0000313" key="11">
    <source>
        <dbReference type="Proteomes" id="UP001234178"/>
    </source>
</evidence>
<evidence type="ECO:0000256" key="3">
    <source>
        <dbReference type="ARBA" id="ARBA00022741"/>
    </source>
</evidence>
<sequence>MWLEKKHIYTDFWGWQTPSQSRVPIEVNAHECEKMRDSRLCHGKSMDYLGNNKWSFKRIPNVQSSWLQVTADQLINCRLEEVTLETECANCTISSPIGDIPGGIKGSVSHNLVTIVWKESLREVQQCKLRLVETGIAQRYLTNNSEIERIRDVEQQLDFVYNTTNKKYCNSSEKSYKQVIGMEKVILRLHSLTDTNAHPSKPLEKGIENIADIIRAEISGAAHSQYARDRTTDGINRVAREIRALKCENRVLAHKTAIAYAQHSGWLAASYLNLPACSKLIATGESISVYQSSPKNSTITTEITSCGPQPKLCDYTLDTEGWELTPYNPCYWHKNSVNINGRAHFYKNSSWHPIVPGVIIQGHSLINTLPYEIDRLLALSLHPTLTSHPMSTAAPIAEIIAAAKAEHCIDLGNPFHMSTLLSSLQKEKNVSLSSKILSWSSSICSLLGMGFIGFIFFHFGGVVWQQSNDTRFYLGGSSHTLMIACVSPADSNYEESLSTLRYADHARKIKKTNFNRDSIMVEVMALRDQIKQLWQQIITKLQALLKLNNFVSHLNFQKKRKYIY</sequence>
<keyword evidence="8" id="KW-0472">Membrane</keyword>
<protein>
    <recommendedName>
        <fullName evidence="9">Kinesin motor domain-containing protein</fullName>
    </recommendedName>
</protein>
<dbReference type="EMBL" id="JAOYFB010000038">
    <property type="protein sequence ID" value="KAK4027312.1"/>
    <property type="molecule type" value="Genomic_DNA"/>
</dbReference>
<dbReference type="PANTHER" id="PTHR47969">
    <property type="entry name" value="CHROMOSOME-ASSOCIATED KINESIN KIF4A-RELATED"/>
    <property type="match status" value="1"/>
</dbReference>
<evidence type="ECO:0000256" key="1">
    <source>
        <dbReference type="ARBA" id="ARBA00004245"/>
    </source>
</evidence>
<name>A0ABR0AQD8_9CRUS</name>
<evidence type="ECO:0000313" key="10">
    <source>
        <dbReference type="EMBL" id="KAK4027312.1"/>
    </source>
</evidence>
<gene>
    <name evidence="10" type="ORF">OUZ56_016322</name>
</gene>
<evidence type="ECO:0000256" key="7">
    <source>
        <dbReference type="PROSITE-ProRule" id="PRU00283"/>
    </source>
</evidence>
<comment type="caution">
    <text evidence="10">The sequence shown here is derived from an EMBL/GenBank/DDBJ whole genome shotgun (WGS) entry which is preliminary data.</text>
</comment>
<comment type="similarity">
    <text evidence="7">Belongs to the TRAFAC class myosin-kinesin ATPase superfamily. Kinesin family.</text>
</comment>
<keyword evidence="8" id="KW-1133">Transmembrane helix</keyword>
<evidence type="ECO:0000256" key="4">
    <source>
        <dbReference type="ARBA" id="ARBA00022840"/>
    </source>
</evidence>
<keyword evidence="3" id="KW-0547">Nucleotide-binding</keyword>
<keyword evidence="6" id="KW-0206">Cytoskeleton</keyword>
<comment type="caution">
    <text evidence="7">Lacks conserved residue(s) required for the propagation of feature annotation.</text>
</comment>
<organism evidence="10 11">
    <name type="scientific">Daphnia magna</name>
    <dbReference type="NCBI Taxonomy" id="35525"/>
    <lineage>
        <taxon>Eukaryota</taxon>
        <taxon>Metazoa</taxon>
        <taxon>Ecdysozoa</taxon>
        <taxon>Arthropoda</taxon>
        <taxon>Crustacea</taxon>
        <taxon>Branchiopoda</taxon>
        <taxon>Diplostraca</taxon>
        <taxon>Cladocera</taxon>
        <taxon>Anomopoda</taxon>
        <taxon>Daphniidae</taxon>
        <taxon>Daphnia</taxon>
    </lineage>
</organism>